<keyword evidence="3" id="KW-1185">Reference proteome</keyword>
<dbReference type="EMBL" id="FUEG01000001">
    <property type="protein sequence ID" value="SJK98974.1"/>
    <property type="molecule type" value="Genomic_DNA"/>
</dbReference>
<dbReference type="Proteomes" id="UP000219338">
    <property type="component" value="Unassembled WGS sequence"/>
</dbReference>
<reference evidence="3" key="1">
    <citation type="journal article" date="2017" name="Nat. Ecol. Evol.">
        <title>Genome expansion and lineage-specific genetic innovations in the forest pathogenic fungi Armillaria.</title>
        <authorList>
            <person name="Sipos G."/>
            <person name="Prasanna A.N."/>
            <person name="Walter M.C."/>
            <person name="O'Connor E."/>
            <person name="Balint B."/>
            <person name="Krizsan K."/>
            <person name="Kiss B."/>
            <person name="Hess J."/>
            <person name="Varga T."/>
            <person name="Slot J."/>
            <person name="Riley R."/>
            <person name="Boka B."/>
            <person name="Rigling D."/>
            <person name="Barry K."/>
            <person name="Lee J."/>
            <person name="Mihaltcheva S."/>
            <person name="LaButti K."/>
            <person name="Lipzen A."/>
            <person name="Waldron R."/>
            <person name="Moloney N.M."/>
            <person name="Sperisen C."/>
            <person name="Kredics L."/>
            <person name="Vagvoelgyi C."/>
            <person name="Patrignani A."/>
            <person name="Fitzpatrick D."/>
            <person name="Nagy I."/>
            <person name="Doyle S."/>
            <person name="Anderson J.B."/>
            <person name="Grigoriev I.V."/>
            <person name="Gueldener U."/>
            <person name="Muensterkoetter M."/>
            <person name="Nagy L.G."/>
        </authorList>
    </citation>
    <scope>NUCLEOTIDE SEQUENCE [LARGE SCALE GENOMIC DNA]</scope>
    <source>
        <strain evidence="3">C18/9</strain>
    </source>
</reference>
<sequence>MDRAGFQCTTVGPPPGKERRSESLTWAEHDTAGADDITHFHAGASFDATAYMQILFPPLLTDVERHRSLLVVTPGLSFRRVQNTKKGLIREWRVTRAPDTFATRCSHLLWWQITSTAQKGGLVIHVPRAARLSQERSVRDNSPSLAFRSVLTAKATSGCRQAT</sequence>
<feature type="region of interest" description="Disordered" evidence="1">
    <location>
        <begin position="1"/>
        <end position="22"/>
    </location>
</feature>
<dbReference type="OrthoDB" id="10361880at2759"/>
<gene>
    <name evidence="2" type="ORF">ARMOST_02254</name>
</gene>
<evidence type="ECO:0000256" key="1">
    <source>
        <dbReference type="SAM" id="MobiDB-lite"/>
    </source>
</evidence>
<dbReference type="AlphaFoldDB" id="A0A284QR66"/>
<organism evidence="2 3">
    <name type="scientific">Armillaria ostoyae</name>
    <name type="common">Armillaria root rot fungus</name>
    <dbReference type="NCBI Taxonomy" id="47428"/>
    <lineage>
        <taxon>Eukaryota</taxon>
        <taxon>Fungi</taxon>
        <taxon>Dikarya</taxon>
        <taxon>Basidiomycota</taxon>
        <taxon>Agaricomycotina</taxon>
        <taxon>Agaricomycetes</taxon>
        <taxon>Agaricomycetidae</taxon>
        <taxon>Agaricales</taxon>
        <taxon>Marasmiineae</taxon>
        <taxon>Physalacriaceae</taxon>
        <taxon>Armillaria</taxon>
    </lineage>
</organism>
<evidence type="ECO:0000313" key="3">
    <source>
        <dbReference type="Proteomes" id="UP000219338"/>
    </source>
</evidence>
<accession>A0A284QR66</accession>
<proteinExistence type="predicted"/>
<name>A0A284QR66_ARMOS</name>
<protein>
    <submittedName>
        <fullName evidence="2">Uncharacterized protein</fullName>
    </submittedName>
</protein>
<evidence type="ECO:0000313" key="2">
    <source>
        <dbReference type="EMBL" id="SJK98974.1"/>
    </source>
</evidence>